<sequence>MSTFVGQATQNVFPKATQKVFSDWKLSKLGSWSLLIIIWQTFDQAFEIHAFDGVKGNNIVFVIFISVVFYALWTITCFLLSRLWLSKADTIAVAYVIPAKTPAMGVPLSNVMFSGLSPIASRIQIPLVIFQGLQIAAWSLLTLVFQLWIGDGEQEEQKDAERGPEQHGEERES</sequence>
<evidence type="ECO:0000313" key="3">
    <source>
        <dbReference type="Proteomes" id="UP001276659"/>
    </source>
</evidence>
<dbReference type="PANTHER" id="PTHR18640:SF5">
    <property type="entry name" value="SODIUM_BILE ACID COTRANSPORTER 7"/>
    <property type="match status" value="1"/>
</dbReference>
<gene>
    <name evidence="2" type="ORF">OEA41_003158</name>
</gene>
<proteinExistence type="predicted"/>
<dbReference type="Proteomes" id="UP001276659">
    <property type="component" value="Unassembled WGS sequence"/>
</dbReference>
<dbReference type="EMBL" id="JASNWA010000008">
    <property type="protein sequence ID" value="KAK3171074.1"/>
    <property type="molecule type" value="Genomic_DNA"/>
</dbReference>
<keyword evidence="3" id="KW-1185">Reference proteome</keyword>
<keyword evidence="1" id="KW-1133">Transmembrane helix</keyword>
<dbReference type="InterPro" id="IPR038770">
    <property type="entry name" value="Na+/solute_symporter_sf"/>
</dbReference>
<dbReference type="InterPro" id="IPR016833">
    <property type="entry name" value="Put_Na-Bile_cotransptr"/>
</dbReference>
<reference evidence="2" key="1">
    <citation type="submission" date="2022-11" db="EMBL/GenBank/DDBJ databases">
        <title>Chromosomal genome sequence assembly and mating type (MAT) locus characterization of the leprose asexual lichenized fungus Lepraria neglecta (Nyl.) Erichsen.</title>
        <authorList>
            <person name="Allen J.L."/>
            <person name="Pfeffer B."/>
        </authorList>
    </citation>
    <scope>NUCLEOTIDE SEQUENCE</scope>
    <source>
        <strain evidence="2">Allen 5258</strain>
    </source>
</reference>
<evidence type="ECO:0000313" key="2">
    <source>
        <dbReference type="EMBL" id="KAK3171074.1"/>
    </source>
</evidence>
<dbReference type="GO" id="GO:0005886">
    <property type="term" value="C:plasma membrane"/>
    <property type="evidence" value="ECO:0007669"/>
    <property type="project" value="TreeGrafter"/>
</dbReference>
<dbReference type="Pfam" id="PF13593">
    <property type="entry name" value="SBF_like"/>
    <property type="match status" value="1"/>
</dbReference>
<evidence type="ECO:0000256" key="1">
    <source>
        <dbReference type="SAM" id="Phobius"/>
    </source>
</evidence>
<dbReference type="PANTHER" id="PTHR18640">
    <property type="entry name" value="SOLUTE CARRIER FAMILY 10 MEMBER 7"/>
    <property type="match status" value="1"/>
</dbReference>
<keyword evidence="1" id="KW-0812">Transmembrane</keyword>
<dbReference type="AlphaFoldDB" id="A0AAD9Z3R5"/>
<organism evidence="2 3">
    <name type="scientific">Lepraria neglecta</name>
    <dbReference type="NCBI Taxonomy" id="209136"/>
    <lineage>
        <taxon>Eukaryota</taxon>
        <taxon>Fungi</taxon>
        <taxon>Dikarya</taxon>
        <taxon>Ascomycota</taxon>
        <taxon>Pezizomycotina</taxon>
        <taxon>Lecanoromycetes</taxon>
        <taxon>OSLEUM clade</taxon>
        <taxon>Lecanoromycetidae</taxon>
        <taxon>Lecanorales</taxon>
        <taxon>Lecanorineae</taxon>
        <taxon>Stereocaulaceae</taxon>
        <taxon>Lepraria</taxon>
    </lineage>
</organism>
<accession>A0AAD9Z3R5</accession>
<keyword evidence="1" id="KW-0472">Membrane</keyword>
<name>A0AAD9Z3R5_9LECA</name>
<feature type="transmembrane region" description="Helical" evidence="1">
    <location>
        <begin position="58"/>
        <end position="85"/>
    </location>
</feature>
<dbReference type="Gene3D" id="1.20.1530.20">
    <property type="match status" value="1"/>
</dbReference>
<feature type="transmembrane region" description="Helical" evidence="1">
    <location>
        <begin position="125"/>
        <end position="149"/>
    </location>
</feature>
<comment type="caution">
    <text evidence="2">The sequence shown here is derived from an EMBL/GenBank/DDBJ whole genome shotgun (WGS) entry which is preliminary data.</text>
</comment>
<protein>
    <submittedName>
        <fullName evidence="2">Uncharacterized protein</fullName>
    </submittedName>
</protein>